<proteinExistence type="predicted"/>
<comment type="subcellular location">
    <subcellularLocation>
        <location evidence="1">Cell membrane</location>
        <topology evidence="1">Multi-pass membrane protein</topology>
    </subcellularLocation>
</comment>
<dbReference type="PANTHER" id="PTHR32322:SF18">
    <property type="entry name" value="S-ADENOSYLMETHIONINE_S-ADENOSYLHOMOCYSTEINE TRANSPORTER"/>
    <property type="match status" value="1"/>
</dbReference>
<keyword evidence="2" id="KW-1003">Cell membrane</keyword>
<dbReference type="GO" id="GO:0005886">
    <property type="term" value="C:plasma membrane"/>
    <property type="evidence" value="ECO:0007669"/>
    <property type="project" value="UniProtKB-SubCell"/>
</dbReference>
<organism evidence="8 9">
    <name type="scientific">Desulfotignum balticum</name>
    <dbReference type="NCBI Taxonomy" id="115781"/>
    <lineage>
        <taxon>Bacteria</taxon>
        <taxon>Pseudomonadati</taxon>
        <taxon>Thermodesulfobacteriota</taxon>
        <taxon>Desulfobacteria</taxon>
        <taxon>Desulfobacterales</taxon>
        <taxon>Desulfobacteraceae</taxon>
        <taxon>Desulfotignum</taxon>
    </lineage>
</organism>
<feature type="domain" description="EamA" evidence="7">
    <location>
        <begin position="155"/>
        <end position="292"/>
    </location>
</feature>
<evidence type="ECO:0000256" key="2">
    <source>
        <dbReference type="ARBA" id="ARBA00022475"/>
    </source>
</evidence>
<gene>
    <name evidence="8" type="ORF">H0S81_04565</name>
</gene>
<comment type="caution">
    <text evidence="8">The sequence shown here is derived from an EMBL/GenBank/DDBJ whole genome shotgun (WGS) entry which is preliminary data.</text>
</comment>
<name>A0A931CU98_9BACT</name>
<sequence>MNNGKISLTAGLLLLLVCAIWGGNAVSIKFSNQGIPPLLAATIRSVAAGFLVLLWAKFKGQRVLFPKGARRHGVMIGLLFGLDFLFLYWSVVFTTASRATIFLYSHPFWVALGAHFFVDQDRLHPVKAAGLILAFAGLWMVFRIQSPLLPENNWIGDVMSLAAAVFWAATTLYIKRISQTVTVSHYQTLFSQLVFAIPILLAGSLLFEQDYTIVPAAGVLWAMAYQIVVVAFFSYTLWFWMIHNFAVSGLTAFTFLAPLFGVFFGAVILSEPAGIMVWLGLALVCAGIYLVNRSPKNRSCG</sequence>
<dbReference type="InterPro" id="IPR037185">
    <property type="entry name" value="EmrE-like"/>
</dbReference>
<dbReference type="InterPro" id="IPR000620">
    <property type="entry name" value="EamA_dom"/>
</dbReference>
<keyword evidence="5 6" id="KW-0472">Membrane</keyword>
<keyword evidence="4 6" id="KW-1133">Transmembrane helix</keyword>
<accession>A0A931CU98</accession>
<feature type="transmembrane region" description="Helical" evidence="6">
    <location>
        <begin position="275"/>
        <end position="292"/>
    </location>
</feature>
<feature type="transmembrane region" description="Helical" evidence="6">
    <location>
        <begin position="154"/>
        <end position="174"/>
    </location>
</feature>
<dbReference type="AlphaFoldDB" id="A0A931CU98"/>
<evidence type="ECO:0000313" key="8">
    <source>
        <dbReference type="EMBL" id="MBG0779180.1"/>
    </source>
</evidence>
<evidence type="ECO:0000256" key="5">
    <source>
        <dbReference type="ARBA" id="ARBA00023136"/>
    </source>
</evidence>
<feature type="transmembrane region" description="Helical" evidence="6">
    <location>
        <begin position="76"/>
        <end position="95"/>
    </location>
</feature>
<feature type="transmembrane region" description="Helical" evidence="6">
    <location>
        <begin position="186"/>
        <end position="207"/>
    </location>
</feature>
<dbReference type="InterPro" id="IPR050638">
    <property type="entry name" value="AA-Vitamin_Transporters"/>
</dbReference>
<evidence type="ECO:0000256" key="6">
    <source>
        <dbReference type="SAM" id="Phobius"/>
    </source>
</evidence>
<dbReference type="PANTHER" id="PTHR32322">
    <property type="entry name" value="INNER MEMBRANE TRANSPORTER"/>
    <property type="match status" value="1"/>
</dbReference>
<evidence type="ECO:0000256" key="1">
    <source>
        <dbReference type="ARBA" id="ARBA00004651"/>
    </source>
</evidence>
<dbReference type="Pfam" id="PF00892">
    <property type="entry name" value="EamA"/>
    <property type="match status" value="2"/>
</dbReference>
<feature type="transmembrane region" description="Helical" evidence="6">
    <location>
        <begin position="101"/>
        <end position="118"/>
    </location>
</feature>
<dbReference type="SUPFAM" id="SSF103481">
    <property type="entry name" value="Multidrug resistance efflux transporter EmrE"/>
    <property type="match status" value="2"/>
</dbReference>
<feature type="transmembrane region" description="Helical" evidence="6">
    <location>
        <begin position="35"/>
        <end position="56"/>
    </location>
</feature>
<reference evidence="8" key="1">
    <citation type="submission" date="2020-07" db="EMBL/GenBank/DDBJ databases">
        <title>Severe corrosion of carbon steel in oil field produced water can be linked to methanogenic archaea containing a special type of NiFe hydrogenase.</title>
        <authorList>
            <person name="Lahme S."/>
            <person name="Mand J."/>
            <person name="Longwell J."/>
            <person name="Smith R."/>
            <person name="Enning D."/>
        </authorList>
    </citation>
    <scope>NUCLEOTIDE SEQUENCE</scope>
    <source>
        <strain evidence="8">MIC098Bin6</strain>
    </source>
</reference>
<feature type="transmembrane region" description="Helical" evidence="6">
    <location>
        <begin position="125"/>
        <end position="142"/>
    </location>
</feature>
<keyword evidence="3 6" id="KW-0812">Transmembrane</keyword>
<evidence type="ECO:0000256" key="4">
    <source>
        <dbReference type="ARBA" id="ARBA00022989"/>
    </source>
</evidence>
<dbReference type="Proteomes" id="UP000706172">
    <property type="component" value="Unassembled WGS sequence"/>
</dbReference>
<protein>
    <submittedName>
        <fullName evidence="8">DMT family transporter</fullName>
    </submittedName>
</protein>
<feature type="transmembrane region" description="Helical" evidence="6">
    <location>
        <begin position="245"/>
        <end position="269"/>
    </location>
</feature>
<evidence type="ECO:0000256" key="3">
    <source>
        <dbReference type="ARBA" id="ARBA00022692"/>
    </source>
</evidence>
<dbReference type="EMBL" id="JACCQK010000230">
    <property type="protein sequence ID" value="MBG0779180.1"/>
    <property type="molecule type" value="Genomic_DNA"/>
</dbReference>
<feature type="domain" description="EamA" evidence="7">
    <location>
        <begin position="11"/>
        <end position="142"/>
    </location>
</feature>
<evidence type="ECO:0000259" key="7">
    <source>
        <dbReference type="Pfam" id="PF00892"/>
    </source>
</evidence>
<evidence type="ECO:0000313" key="9">
    <source>
        <dbReference type="Proteomes" id="UP000706172"/>
    </source>
</evidence>
<feature type="transmembrane region" description="Helical" evidence="6">
    <location>
        <begin position="213"/>
        <end position="238"/>
    </location>
</feature>